<sequence length="62" mass="7173">MGWKRKELSIKKEVGTEVFNSENKKEFTKIALKNFCKFQLISEGVAFAPTVYLDSLRLRCDS</sequence>
<keyword evidence="2" id="KW-1185">Reference proteome</keyword>
<dbReference type="AlphaFoldDB" id="A0A1E5GG36"/>
<dbReference type="EMBL" id="MIJZ01000013">
    <property type="protein sequence ID" value="OEG11684.1"/>
    <property type="molecule type" value="Genomic_DNA"/>
</dbReference>
<organism evidence="1 2">
    <name type="scientific">Enterococcus ureasiticus</name>
    <dbReference type="NCBI Taxonomy" id="903984"/>
    <lineage>
        <taxon>Bacteria</taxon>
        <taxon>Bacillati</taxon>
        <taxon>Bacillota</taxon>
        <taxon>Bacilli</taxon>
        <taxon>Lactobacillales</taxon>
        <taxon>Enterococcaceae</taxon>
        <taxon>Enterococcus</taxon>
    </lineage>
</organism>
<dbReference type="Proteomes" id="UP000094068">
    <property type="component" value="Unassembled WGS sequence"/>
</dbReference>
<gene>
    <name evidence="1" type="ORF">BCR21_10380</name>
</gene>
<proteinExistence type="predicted"/>
<accession>A0A1E5GG36</accession>
<reference evidence="2" key="1">
    <citation type="submission" date="2016-09" db="EMBL/GenBank/DDBJ databases">
        <authorList>
            <person name="Gulvik C.A."/>
        </authorList>
    </citation>
    <scope>NUCLEOTIDE SEQUENCE [LARGE SCALE GENOMIC DNA]</scope>
    <source>
        <strain evidence="2">DSM 23328</strain>
    </source>
</reference>
<evidence type="ECO:0000313" key="2">
    <source>
        <dbReference type="Proteomes" id="UP000094068"/>
    </source>
</evidence>
<protein>
    <submittedName>
        <fullName evidence="1">Uncharacterized protein</fullName>
    </submittedName>
</protein>
<name>A0A1E5GG36_9ENTE</name>
<evidence type="ECO:0000313" key="1">
    <source>
        <dbReference type="EMBL" id="OEG11684.1"/>
    </source>
</evidence>
<dbReference type="STRING" id="903984.BCR21_10380"/>
<comment type="caution">
    <text evidence="1">The sequence shown here is derived from an EMBL/GenBank/DDBJ whole genome shotgun (WGS) entry which is preliminary data.</text>
</comment>